<dbReference type="SUPFAM" id="SSF53254">
    <property type="entry name" value="Phosphoglycerate mutase-like"/>
    <property type="match status" value="1"/>
</dbReference>
<dbReference type="PANTHER" id="PTHR48100:SF1">
    <property type="entry name" value="HISTIDINE PHOSPHATASE FAMILY PROTEIN-RELATED"/>
    <property type="match status" value="1"/>
</dbReference>
<dbReference type="PANTHER" id="PTHR48100">
    <property type="entry name" value="BROAD-SPECIFICITY PHOSPHATASE YOR283W-RELATED"/>
    <property type="match status" value="1"/>
</dbReference>
<feature type="active site" description="Tele-phosphohistidine intermediate" evidence="1">
    <location>
        <position position="9"/>
    </location>
</feature>
<dbReference type="CDD" id="cd07067">
    <property type="entry name" value="HP_PGM_like"/>
    <property type="match status" value="1"/>
</dbReference>
<dbReference type="GO" id="GO:0016791">
    <property type="term" value="F:phosphatase activity"/>
    <property type="evidence" value="ECO:0007669"/>
    <property type="project" value="TreeGrafter"/>
</dbReference>
<accession>A0A9X2FJU0</accession>
<dbReference type="Pfam" id="PF00300">
    <property type="entry name" value="His_Phos_1"/>
    <property type="match status" value="1"/>
</dbReference>
<feature type="binding site" evidence="2">
    <location>
        <position position="59"/>
    </location>
    <ligand>
        <name>substrate</name>
    </ligand>
</feature>
<evidence type="ECO:0000256" key="1">
    <source>
        <dbReference type="PIRSR" id="PIRSR613078-1"/>
    </source>
</evidence>
<proteinExistence type="predicted"/>
<dbReference type="EMBL" id="JAIULA010000006">
    <property type="protein sequence ID" value="MCP0886539.1"/>
    <property type="molecule type" value="Genomic_DNA"/>
</dbReference>
<feature type="binding site" evidence="2">
    <location>
        <begin position="82"/>
        <end position="85"/>
    </location>
    <ligand>
        <name>substrate</name>
    </ligand>
</feature>
<dbReference type="InterPro" id="IPR029033">
    <property type="entry name" value="His_PPase_superfam"/>
</dbReference>
<dbReference type="AlphaFoldDB" id="A0A9X2FJU0"/>
<evidence type="ECO:0000313" key="3">
    <source>
        <dbReference type="EMBL" id="MCP0886539.1"/>
    </source>
</evidence>
<organism evidence="3 4">
    <name type="scientific">Ligilactobacillus ubinensis</name>
    <dbReference type="NCBI Taxonomy" id="2876789"/>
    <lineage>
        <taxon>Bacteria</taxon>
        <taxon>Bacillati</taxon>
        <taxon>Bacillota</taxon>
        <taxon>Bacilli</taxon>
        <taxon>Lactobacillales</taxon>
        <taxon>Lactobacillaceae</taxon>
        <taxon>Ligilactobacillus</taxon>
    </lineage>
</organism>
<protein>
    <submittedName>
        <fullName evidence="3">Histidine phosphatase family protein</fullName>
    </submittedName>
</protein>
<dbReference type="Proteomes" id="UP001139006">
    <property type="component" value="Unassembled WGS sequence"/>
</dbReference>
<dbReference type="Gene3D" id="3.40.50.1240">
    <property type="entry name" value="Phosphoglycerate mutase-like"/>
    <property type="match status" value="1"/>
</dbReference>
<comment type="caution">
    <text evidence="3">The sequence shown here is derived from an EMBL/GenBank/DDBJ whole genome shotgun (WGS) entry which is preliminary data.</text>
</comment>
<keyword evidence="4" id="KW-1185">Reference proteome</keyword>
<dbReference type="InterPro" id="IPR050275">
    <property type="entry name" value="PGM_Phosphatase"/>
</dbReference>
<reference evidence="3 4" key="1">
    <citation type="journal article" date="2023" name="Int. J. Syst. Evol. Microbiol.">
        <title>Ligilactobacillus ubinensis sp. nov., a novel species isolated from the wild ferment of a durian fruit (Durio zibethinus).</title>
        <authorList>
            <person name="Heng Y.C."/>
            <person name="Menon N."/>
            <person name="Chen B."/>
            <person name="Loo B.Z.L."/>
            <person name="Wong G.W.J."/>
            <person name="Lim A.C.H."/>
            <person name="Silvaraju S."/>
            <person name="Kittelmann S."/>
        </authorList>
    </citation>
    <scope>NUCLEOTIDE SEQUENCE [LARGE SCALE GENOMIC DNA]</scope>
    <source>
        <strain evidence="3 4">WILCCON 0076</strain>
    </source>
</reference>
<dbReference type="GO" id="GO:0005737">
    <property type="term" value="C:cytoplasm"/>
    <property type="evidence" value="ECO:0007669"/>
    <property type="project" value="TreeGrafter"/>
</dbReference>
<gene>
    <name evidence="3" type="ORF">LB941_04205</name>
</gene>
<dbReference type="InterPro" id="IPR013078">
    <property type="entry name" value="His_Pase_superF_clade-1"/>
</dbReference>
<name>A0A9X2FJU0_9LACO</name>
<dbReference type="PIRSF" id="PIRSF000709">
    <property type="entry name" value="6PFK_2-Ptase"/>
    <property type="match status" value="1"/>
</dbReference>
<feature type="active site" description="Proton donor/acceptor" evidence="1">
    <location>
        <position position="82"/>
    </location>
</feature>
<evidence type="ECO:0000256" key="2">
    <source>
        <dbReference type="PIRSR" id="PIRSR613078-2"/>
    </source>
</evidence>
<dbReference type="SMART" id="SM00855">
    <property type="entry name" value="PGAM"/>
    <property type="match status" value="1"/>
</dbReference>
<dbReference type="RefSeq" id="WP_253359748.1">
    <property type="nucleotide sequence ID" value="NZ_JAIULA010000006.1"/>
</dbReference>
<feature type="binding site" evidence="2">
    <location>
        <begin position="8"/>
        <end position="15"/>
    </location>
    <ligand>
        <name>substrate</name>
    </ligand>
</feature>
<sequence length="196" mass="21980">MTTVYIVRHGQSYANAAGILQGSQIDTPLTSQGCTQAMATKRKLRDTTFTKVFASPLLRAAQTATIIAGTDRTITFDPRLVEYDYGTWDGMLEADVWNNFPQFFDSKHNLLPESWTVSNGNTYDEVKSQLASFFKELITKYPTESILVVSHGFTIKLMLDYVLGINNLVNINEPLNAAVTKIEFTNTTQTVVYFNK</sequence>
<evidence type="ECO:0000313" key="4">
    <source>
        <dbReference type="Proteomes" id="UP001139006"/>
    </source>
</evidence>